<comment type="caution">
    <text evidence="1">The sequence shown here is derived from an EMBL/GenBank/DDBJ whole genome shotgun (WGS) entry which is preliminary data.</text>
</comment>
<evidence type="ECO:0000313" key="1">
    <source>
        <dbReference type="EMBL" id="MDN3709194.1"/>
    </source>
</evidence>
<dbReference type="RefSeq" id="WP_290364943.1">
    <property type="nucleotide sequence ID" value="NZ_JAUFQU010000022.1"/>
</dbReference>
<reference evidence="2" key="1">
    <citation type="journal article" date="2019" name="Int. J. Syst. Evol. Microbiol.">
        <title>The Global Catalogue of Microorganisms (GCM) 10K type strain sequencing project: providing services to taxonomists for standard genome sequencing and annotation.</title>
        <authorList>
            <consortium name="The Broad Institute Genomics Platform"/>
            <consortium name="The Broad Institute Genome Sequencing Center for Infectious Disease"/>
            <person name="Wu L."/>
            <person name="Ma J."/>
        </authorList>
    </citation>
    <scope>NUCLEOTIDE SEQUENCE [LARGE SCALE GENOMIC DNA]</scope>
    <source>
        <strain evidence="2">CECT 7184</strain>
    </source>
</reference>
<dbReference type="EMBL" id="JAUFQU010000022">
    <property type="protein sequence ID" value="MDN3709194.1"/>
    <property type="molecule type" value="Genomic_DNA"/>
</dbReference>
<name>A0ABT8D1U0_9FLAO</name>
<proteinExistence type="predicted"/>
<organism evidence="1 2">
    <name type="scientific">Paenimyroides ceti</name>
    <dbReference type="NCBI Taxonomy" id="395087"/>
    <lineage>
        <taxon>Bacteria</taxon>
        <taxon>Pseudomonadati</taxon>
        <taxon>Bacteroidota</taxon>
        <taxon>Flavobacteriia</taxon>
        <taxon>Flavobacteriales</taxon>
        <taxon>Flavobacteriaceae</taxon>
        <taxon>Paenimyroides</taxon>
    </lineage>
</organism>
<keyword evidence="2" id="KW-1185">Reference proteome</keyword>
<accession>A0ABT8D1U0</accession>
<dbReference type="Proteomes" id="UP001242368">
    <property type="component" value="Unassembled WGS sequence"/>
</dbReference>
<protein>
    <submittedName>
        <fullName evidence="1">Uncharacterized protein</fullName>
    </submittedName>
</protein>
<sequence length="96" mass="11235">MFSPADLGGVFKFTNKSVEDPFRQPAEAFVGVVNRYGMYMVMLPNDVTSEQIVNWCANEPITYTAVPIKKRYFKKKYRNIIPFAVFLRYWDLFPIP</sequence>
<gene>
    <name evidence="1" type="ORF">QW060_19365</name>
</gene>
<evidence type="ECO:0000313" key="2">
    <source>
        <dbReference type="Proteomes" id="UP001242368"/>
    </source>
</evidence>